<dbReference type="Proteomes" id="UP000002221">
    <property type="component" value="Chromosome"/>
</dbReference>
<dbReference type="Gene3D" id="2.130.10.10">
    <property type="entry name" value="YVTN repeat-like/Quinoprotein amine dehydrogenase"/>
    <property type="match status" value="2"/>
</dbReference>
<dbReference type="InterPro" id="IPR002372">
    <property type="entry name" value="PQQ_rpt_dom"/>
</dbReference>
<dbReference type="PANTHER" id="PTHR34512:SF30">
    <property type="entry name" value="OUTER MEMBRANE PROTEIN ASSEMBLY FACTOR BAMB"/>
    <property type="match status" value="1"/>
</dbReference>
<dbReference type="PANTHER" id="PTHR34512">
    <property type="entry name" value="CELL SURFACE PROTEIN"/>
    <property type="match status" value="1"/>
</dbReference>
<dbReference type="HOGENOM" id="CLU_743696_0_0_10"/>
<gene>
    <name evidence="2" type="ordered locus">Rmar_1729</name>
</gene>
<keyword evidence="3" id="KW-1185">Reference proteome</keyword>
<sequence length="372" mass="40626">MRRALWLIGLLVLGGCRSLQVPVGALVSPEEATWTVPPPLVVRWRRDVEAAPARALVAGRILLVTNHKGDVHAFELPEGRRRGVLDVGRDLMGVPAHRKSLLVVPVVLDDAAVVAYDLYRRRTVWRRTGDGAEAGPVLDGEVVYVAERWGRVYALNVEDGRERWVQEPEVTGLEGVRARPVRVGELLVVADKRGRVVALEVRTGRLRWQRQLSPVYADLAAVDGRVLVPTTRGRLVALEAASGVTAWMLALPDTSVHLTTPAMAGSTVYVAGGDGVVWALMLRTGMVRWTWTGGAAIVATPVVDTTAGVLYVGDLRGRLVALELTNGRLRWETRLEDGVLELIGSPFGLIALTRPRHVYLLQSDHEPVASRP</sequence>
<proteinExistence type="predicted"/>
<dbReference type="Pfam" id="PF13360">
    <property type="entry name" value="PQQ_2"/>
    <property type="match status" value="2"/>
</dbReference>
<feature type="domain" description="Pyrrolo-quinoline quinone repeat" evidence="1">
    <location>
        <begin position="68"/>
        <end position="213"/>
    </location>
</feature>
<evidence type="ECO:0000259" key="1">
    <source>
        <dbReference type="Pfam" id="PF13360"/>
    </source>
</evidence>
<dbReference type="PROSITE" id="PS51257">
    <property type="entry name" value="PROKAR_LIPOPROTEIN"/>
    <property type="match status" value="1"/>
</dbReference>
<dbReference type="KEGG" id="rmr:Rmar_1729"/>
<reference evidence="2 3" key="1">
    <citation type="journal article" date="2009" name="Stand. Genomic Sci.">
        <title>Complete genome sequence of Rhodothermus marinus type strain (R-10).</title>
        <authorList>
            <person name="Nolan M."/>
            <person name="Tindall B.J."/>
            <person name="Pomrenke H."/>
            <person name="Lapidus A."/>
            <person name="Copeland A."/>
            <person name="Glavina Del Rio T."/>
            <person name="Lucas S."/>
            <person name="Chen F."/>
            <person name="Tice H."/>
            <person name="Cheng J.F."/>
            <person name="Saunders E."/>
            <person name="Han C."/>
            <person name="Bruce D."/>
            <person name="Goodwin L."/>
            <person name="Chain P."/>
            <person name="Pitluck S."/>
            <person name="Ovchinikova G."/>
            <person name="Pati A."/>
            <person name="Ivanova N."/>
            <person name="Mavromatis K."/>
            <person name="Chen A."/>
            <person name="Palaniappan K."/>
            <person name="Land M."/>
            <person name="Hauser L."/>
            <person name="Chang Y.J."/>
            <person name="Jeffries C.D."/>
            <person name="Brettin T."/>
            <person name="Goker M."/>
            <person name="Bristow J."/>
            <person name="Eisen J.A."/>
            <person name="Markowitz V."/>
            <person name="Hugenholtz P."/>
            <person name="Kyrpides N.C."/>
            <person name="Klenk H.P."/>
            <person name="Detter J.C."/>
        </authorList>
    </citation>
    <scope>NUCLEOTIDE SEQUENCE [LARGE SCALE GENOMIC DNA]</scope>
    <source>
        <strain evidence="3">ATCC 43812 / DSM 4252 / R-10</strain>
    </source>
</reference>
<dbReference type="RefSeq" id="WP_012844224.1">
    <property type="nucleotide sequence ID" value="NC_013501.1"/>
</dbReference>
<protein>
    <submittedName>
        <fullName evidence="2">Pyrrolo-quinoline quinone</fullName>
    </submittedName>
</protein>
<feature type="domain" description="Pyrrolo-quinoline quinone repeat" evidence="1">
    <location>
        <begin position="218"/>
        <end position="335"/>
    </location>
</feature>
<dbReference type="SMART" id="SM00564">
    <property type="entry name" value="PQQ"/>
    <property type="match status" value="5"/>
</dbReference>
<dbReference type="EMBL" id="CP001807">
    <property type="protein sequence ID" value="ACY48613.1"/>
    <property type="molecule type" value="Genomic_DNA"/>
</dbReference>
<dbReference type="AlphaFoldDB" id="D0MJF5"/>
<name>D0MJF5_RHOM4</name>
<dbReference type="InterPro" id="IPR018391">
    <property type="entry name" value="PQQ_b-propeller_rpt"/>
</dbReference>
<dbReference type="InterPro" id="IPR011047">
    <property type="entry name" value="Quinoprotein_ADH-like_sf"/>
</dbReference>
<dbReference type="InterPro" id="IPR015943">
    <property type="entry name" value="WD40/YVTN_repeat-like_dom_sf"/>
</dbReference>
<accession>D0MJF5</accession>
<dbReference type="eggNOG" id="COG1520">
    <property type="taxonomic scope" value="Bacteria"/>
</dbReference>
<evidence type="ECO:0000313" key="3">
    <source>
        <dbReference type="Proteomes" id="UP000002221"/>
    </source>
</evidence>
<dbReference type="STRING" id="518766.Rmar_1729"/>
<organism evidence="2 3">
    <name type="scientific">Rhodothermus marinus (strain ATCC 43812 / DSM 4252 / R-10)</name>
    <name type="common">Rhodothermus obamensis</name>
    <dbReference type="NCBI Taxonomy" id="518766"/>
    <lineage>
        <taxon>Bacteria</taxon>
        <taxon>Pseudomonadati</taxon>
        <taxon>Rhodothermota</taxon>
        <taxon>Rhodothermia</taxon>
        <taxon>Rhodothermales</taxon>
        <taxon>Rhodothermaceae</taxon>
        <taxon>Rhodothermus</taxon>
    </lineage>
</organism>
<dbReference type="OrthoDB" id="9816081at2"/>
<evidence type="ECO:0000313" key="2">
    <source>
        <dbReference type="EMBL" id="ACY48613.1"/>
    </source>
</evidence>
<dbReference type="SUPFAM" id="SSF50998">
    <property type="entry name" value="Quinoprotein alcohol dehydrogenase-like"/>
    <property type="match status" value="2"/>
</dbReference>